<evidence type="ECO:0000313" key="1">
    <source>
        <dbReference type="EMBL" id="NNM45412.1"/>
    </source>
</evidence>
<accession>A0A849HDN7</accession>
<gene>
    <name evidence="1" type="ORF">HJG52_05255</name>
</gene>
<comment type="caution">
    <text evidence="1">The sequence shown here is derived from an EMBL/GenBank/DDBJ whole genome shotgun (WGS) entry which is preliminary data.</text>
</comment>
<evidence type="ECO:0000313" key="2">
    <source>
        <dbReference type="Proteomes" id="UP000588586"/>
    </source>
</evidence>
<dbReference type="Proteomes" id="UP000588586">
    <property type="component" value="Unassembled WGS sequence"/>
</dbReference>
<dbReference type="AlphaFoldDB" id="A0A849HDN7"/>
<name>A0A849HDN7_9MICO</name>
<dbReference type="EMBL" id="JABEPQ010000001">
    <property type="protein sequence ID" value="NNM45412.1"/>
    <property type="molecule type" value="Genomic_DNA"/>
</dbReference>
<keyword evidence="2" id="KW-1185">Reference proteome</keyword>
<protein>
    <submittedName>
        <fullName evidence="1">Uncharacterized protein</fullName>
    </submittedName>
</protein>
<proteinExistence type="predicted"/>
<sequence length="142" mass="14219">MAVAVVLTGVTAGGLAGCSGDEAGSGCTAPVPADAAALASLPQGLDLSRLGTVTEVVDQPGSVVARGVTKEPLERSTVLIQDALVAAGYEPGGMDNEGFEAEVFFTKGSYAAGQAVLRRGTCEGQWTFELTTVDPAAATSSR</sequence>
<reference evidence="1 2" key="1">
    <citation type="submission" date="2020-04" db="EMBL/GenBank/DDBJ databases">
        <title>Knoellia sp. isolate from air conditioner.</title>
        <authorList>
            <person name="Chea S."/>
            <person name="Kim D.-U."/>
        </authorList>
    </citation>
    <scope>NUCLEOTIDE SEQUENCE [LARGE SCALE GENOMIC DNA]</scope>
    <source>
        <strain evidence="1 2">DB2414S</strain>
    </source>
</reference>
<organism evidence="1 2">
    <name type="scientific">Knoellia koreensis</name>
    <dbReference type="NCBI Taxonomy" id="2730921"/>
    <lineage>
        <taxon>Bacteria</taxon>
        <taxon>Bacillati</taxon>
        <taxon>Actinomycetota</taxon>
        <taxon>Actinomycetes</taxon>
        <taxon>Micrococcales</taxon>
        <taxon>Intrasporangiaceae</taxon>
        <taxon>Knoellia</taxon>
    </lineage>
</organism>